<dbReference type="Proteomes" id="UP000799753">
    <property type="component" value="Unassembled WGS sequence"/>
</dbReference>
<name>A0A6A6RKV7_9PLEO</name>
<feature type="region of interest" description="Disordered" evidence="1">
    <location>
        <begin position="249"/>
        <end position="299"/>
    </location>
</feature>
<protein>
    <submittedName>
        <fullName evidence="2">Uncharacterized protein</fullName>
    </submittedName>
</protein>
<feature type="compositionally biased region" description="Polar residues" evidence="1">
    <location>
        <begin position="137"/>
        <end position="149"/>
    </location>
</feature>
<feature type="compositionally biased region" description="Acidic residues" evidence="1">
    <location>
        <begin position="178"/>
        <end position="191"/>
    </location>
</feature>
<feature type="compositionally biased region" description="Polar residues" evidence="1">
    <location>
        <begin position="223"/>
        <end position="235"/>
    </location>
</feature>
<feature type="region of interest" description="Disordered" evidence="1">
    <location>
        <begin position="331"/>
        <end position="359"/>
    </location>
</feature>
<evidence type="ECO:0000313" key="2">
    <source>
        <dbReference type="EMBL" id="KAF2635101.1"/>
    </source>
</evidence>
<evidence type="ECO:0000313" key="3">
    <source>
        <dbReference type="Proteomes" id="UP000799753"/>
    </source>
</evidence>
<organism evidence="2 3">
    <name type="scientific">Massarina eburnea CBS 473.64</name>
    <dbReference type="NCBI Taxonomy" id="1395130"/>
    <lineage>
        <taxon>Eukaryota</taxon>
        <taxon>Fungi</taxon>
        <taxon>Dikarya</taxon>
        <taxon>Ascomycota</taxon>
        <taxon>Pezizomycotina</taxon>
        <taxon>Dothideomycetes</taxon>
        <taxon>Pleosporomycetidae</taxon>
        <taxon>Pleosporales</taxon>
        <taxon>Massarineae</taxon>
        <taxon>Massarinaceae</taxon>
        <taxon>Massarina</taxon>
    </lineage>
</organism>
<feature type="compositionally biased region" description="Basic and acidic residues" evidence="1">
    <location>
        <begin position="150"/>
        <end position="160"/>
    </location>
</feature>
<proteinExistence type="predicted"/>
<dbReference type="AlphaFoldDB" id="A0A6A6RKV7"/>
<feature type="region of interest" description="Disordered" evidence="1">
    <location>
        <begin position="32"/>
        <end position="236"/>
    </location>
</feature>
<feature type="compositionally biased region" description="Low complexity" evidence="1">
    <location>
        <begin position="337"/>
        <end position="350"/>
    </location>
</feature>
<accession>A0A6A6RKV7</accession>
<dbReference type="OrthoDB" id="5431248at2759"/>
<evidence type="ECO:0000256" key="1">
    <source>
        <dbReference type="SAM" id="MobiDB-lite"/>
    </source>
</evidence>
<dbReference type="EMBL" id="MU006810">
    <property type="protein sequence ID" value="KAF2635101.1"/>
    <property type="molecule type" value="Genomic_DNA"/>
</dbReference>
<gene>
    <name evidence="2" type="ORF">P280DRAFT_474016</name>
</gene>
<reference evidence="2" key="1">
    <citation type="journal article" date="2020" name="Stud. Mycol.">
        <title>101 Dothideomycetes genomes: a test case for predicting lifestyles and emergence of pathogens.</title>
        <authorList>
            <person name="Haridas S."/>
            <person name="Albert R."/>
            <person name="Binder M."/>
            <person name="Bloem J."/>
            <person name="Labutti K."/>
            <person name="Salamov A."/>
            <person name="Andreopoulos B."/>
            <person name="Baker S."/>
            <person name="Barry K."/>
            <person name="Bills G."/>
            <person name="Bluhm B."/>
            <person name="Cannon C."/>
            <person name="Castanera R."/>
            <person name="Culley D."/>
            <person name="Daum C."/>
            <person name="Ezra D."/>
            <person name="Gonzalez J."/>
            <person name="Henrissat B."/>
            <person name="Kuo A."/>
            <person name="Liang C."/>
            <person name="Lipzen A."/>
            <person name="Lutzoni F."/>
            <person name="Magnuson J."/>
            <person name="Mondo S."/>
            <person name="Nolan M."/>
            <person name="Ohm R."/>
            <person name="Pangilinan J."/>
            <person name="Park H.-J."/>
            <person name="Ramirez L."/>
            <person name="Alfaro M."/>
            <person name="Sun H."/>
            <person name="Tritt A."/>
            <person name="Yoshinaga Y."/>
            <person name="Zwiers L.-H."/>
            <person name="Turgeon B."/>
            <person name="Goodwin S."/>
            <person name="Spatafora J."/>
            <person name="Crous P."/>
            <person name="Grigoriev I."/>
        </authorList>
    </citation>
    <scope>NUCLEOTIDE SEQUENCE</scope>
    <source>
        <strain evidence="2">CBS 473.64</strain>
    </source>
</reference>
<keyword evidence="3" id="KW-1185">Reference proteome</keyword>
<sequence length="434" mass="48002">MDEDDAIPPPICRGSRELQDLYATLTHFQLEDDDFDEAAPPPIQRKRAASVGSTPSTAFTTHAAPPLPSKSPLRPKPLQPKPLQPKPKRELPNFSHPFKKTSRSIPSSNPIPYRSPSRPGPGRKRPRLSVGLRRWSSLETIESVTTTHSIGDDEPKEEPKYGAAQEEPTEEIPRDSSIEDEDEDENEEYVAMEELPPLRNSRPRLEVYQPSRPTDSPEWPLSPSASYTSQQNQPSRYLILDEEADIQPTVRHQDIHLPSTIVSPRPRIIPSPSPTSSSSRSIPTPTPTPTLTPTPTKHSAATTFLRKLKPRTTKEPLLNPPLHLEIEKHVEIDQHSNRTSSSSSIMTLSSGRPSDIYAPTTTSLTASASRASQTSSQASSSVKDWKASSFDTSALSEQELRKCRKKGINPALYAEMKAARKGKFVSPIGGNTFL</sequence>
<feature type="compositionally biased region" description="Low complexity" evidence="1">
    <location>
        <begin position="274"/>
        <end position="283"/>
    </location>
</feature>
<feature type="compositionally biased region" description="Polar residues" evidence="1">
    <location>
        <begin position="51"/>
        <end position="60"/>
    </location>
</feature>
<feature type="compositionally biased region" description="Pro residues" evidence="1">
    <location>
        <begin position="65"/>
        <end position="85"/>
    </location>
</feature>